<feature type="compositionally biased region" description="Polar residues" evidence="1">
    <location>
        <begin position="355"/>
        <end position="364"/>
    </location>
</feature>
<gene>
    <name evidence="3" type="ORF">TWF694_005916</name>
</gene>
<comment type="caution">
    <text evidence="3">The sequence shown here is derived from an EMBL/GenBank/DDBJ whole genome shotgun (WGS) entry which is preliminary data.</text>
</comment>
<reference evidence="3 4" key="1">
    <citation type="submission" date="2019-10" db="EMBL/GenBank/DDBJ databases">
        <authorList>
            <person name="Palmer J.M."/>
        </authorList>
    </citation>
    <scope>NUCLEOTIDE SEQUENCE [LARGE SCALE GENOMIC DNA]</scope>
    <source>
        <strain evidence="3 4">TWF694</strain>
    </source>
</reference>
<dbReference type="CDD" id="cd07440">
    <property type="entry name" value="RGS"/>
    <property type="match status" value="1"/>
</dbReference>
<dbReference type="PANTHER" id="PTHR10845:SF267">
    <property type="entry name" value="REGULATOR OF G PROTEIN SIGNALING DOMAIN PROTEIN (AFU_ORTHOLOGUE AFUA_6G06860)"/>
    <property type="match status" value="1"/>
</dbReference>
<evidence type="ECO:0000313" key="4">
    <source>
        <dbReference type="Proteomes" id="UP001365542"/>
    </source>
</evidence>
<proteinExistence type="predicted"/>
<name>A0AAV9WSH6_9PEZI</name>
<feature type="region of interest" description="Disordered" evidence="1">
    <location>
        <begin position="1"/>
        <end position="56"/>
    </location>
</feature>
<dbReference type="AlphaFoldDB" id="A0AAV9WSH6"/>
<evidence type="ECO:0000256" key="1">
    <source>
        <dbReference type="SAM" id="MobiDB-lite"/>
    </source>
</evidence>
<feature type="compositionally biased region" description="Low complexity" evidence="1">
    <location>
        <begin position="245"/>
        <end position="262"/>
    </location>
</feature>
<dbReference type="PANTHER" id="PTHR10845">
    <property type="entry name" value="REGULATOR OF G PROTEIN SIGNALING"/>
    <property type="match status" value="1"/>
</dbReference>
<dbReference type="EMBL" id="JAVHJO010000018">
    <property type="protein sequence ID" value="KAK6524260.1"/>
    <property type="molecule type" value="Genomic_DNA"/>
</dbReference>
<protein>
    <recommendedName>
        <fullName evidence="2">RGS domain-containing protein</fullName>
    </recommendedName>
</protein>
<dbReference type="SUPFAM" id="SSF48097">
    <property type="entry name" value="Regulator of G-protein signaling, RGS"/>
    <property type="match status" value="1"/>
</dbReference>
<feature type="compositionally biased region" description="Polar residues" evidence="1">
    <location>
        <begin position="283"/>
        <end position="298"/>
    </location>
</feature>
<evidence type="ECO:0000259" key="2">
    <source>
        <dbReference type="PROSITE" id="PS50132"/>
    </source>
</evidence>
<keyword evidence="4" id="KW-1185">Reference proteome</keyword>
<sequence>MVFKGSMSARNYRRPPSLRLSRSRSSSENSPNVSPNHSDQEDDDMSSNTSEFQSRPASLTMAAGAYCPRRPTLAEVLANKASPPFTLSAFMQYLSQNHCLETLEFTMDAKRYRKHYQSLMTESAGGSPITPPEESRKYVKMLWQRLMDAYIQPNGPREVNVPGTIREELLGLPTAFLPPHPDSLDSAVNIIHELMEESILMPFLNAVGSEYKPQYPAPWENDSNAFMRGSLDERVLYKSRQSSGSPPALDYAASYSSATSGSNHLRNGASPFSPALGWHRHSAQQAPSSWGGSNSGDSITEESSESMVSPMTPPHTPPSCESSSPKGRSHETWRKMTGKLGWSKSRRGNLPASLANRSSDPYSQ</sequence>
<dbReference type="Gene3D" id="1.10.167.10">
    <property type="entry name" value="Regulator of G-protein Signalling 4, domain 2"/>
    <property type="match status" value="1"/>
</dbReference>
<dbReference type="InterPro" id="IPR016137">
    <property type="entry name" value="RGS"/>
</dbReference>
<feature type="region of interest" description="Disordered" evidence="1">
    <location>
        <begin position="240"/>
        <end position="364"/>
    </location>
</feature>
<dbReference type="Pfam" id="PF00615">
    <property type="entry name" value="RGS"/>
    <property type="match status" value="1"/>
</dbReference>
<evidence type="ECO:0000313" key="3">
    <source>
        <dbReference type="EMBL" id="KAK6524260.1"/>
    </source>
</evidence>
<dbReference type="PROSITE" id="PS50132">
    <property type="entry name" value="RGS"/>
    <property type="match status" value="1"/>
</dbReference>
<dbReference type="SMART" id="SM00315">
    <property type="entry name" value="RGS"/>
    <property type="match status" value="1"/>
</dbReference>
<accession>A0AAV9WSH6</accession>
<organism evidence="3 4">
    <name type="scientific">Orbilia ellipsospora</name>
    <dbReference type="NCBI Taxonomy" id="2528407"/>
    <lineage>
        <taxon>Eukaryota</taxon>
        <taxon>Fungi</taxon>
        <taxon>Dikarya</taxon>
        <taxon>Ascomycota</taxon>
        <taxon>Pezizomycotina</taxon>
        <taxon>Orbiliomycetes</taxon>
        <taxon>Orbiliales</taxon>
        <taxon>Orbiliaceae</taxon>
        <taxon>Orbilia</taxon>
    </lineage>
</organism>
<dbReference type="Proteomes" id="UP001365542">
    <property type="component" value="Unassembled WGS sequence"/>
</dbReference>
<dbReference type="InterPro" id="IPR036305">
    <property type="entry name" value="RGS_sf"/>
</dbReference>
<feature type="domain" description="RGS" evidence="2">
    <location>
        <begin position="90"/>
        <end position="206"/>
    </location>
</feature>
<feature type="compositionally biased region" description="Low complexity" evidence="1">
    <location>
        <begin position="14"/>
        <end position="37"/>
    </location>
</feature>
<dbReference type="InterPro" id="IPR044926">
    <property type="entry name" value="RGS_subdomain_2"/>
</dbReference>
<feature type="compositionally biased region" description="Polar residues" evidence="1">
    <location>
        <begin position="46"/>
        <end position="56"/>
    </location>
</feature>